<keyword evidence="3 5" id="KW-0808">Transferase</keyword>
<gene>
    <name evidence="5" type="ORF">EI427_00960</name>
</gene>
<evidence type="ECO:0000256" key="1">
    <source>
        <dbReference type="ARBA" id="ARBA00006739"/>
    </source>
</evidence>
<dbReference type="Pfam" id="PF00535">
    <property type="entry name" value="Glycos_transf_2"/>
    <property type="match status" value="1"/>
</dbReference>
<dbReference type="OrthoDB" id="9771846at2"/>
<organism evidence="5 6">
    <name type="scientific">Flammeovirga pectinis</name>
    <dbReference type="NCBI Taxonomy" id="2494373"/>
    <lineage>
        <taxon>Bacteria</taxon>
        <taxon>Pseudomonadati</taxon>
        <taxon>Bacteroidota</taxon>
        <taxon>Cytophagia</taxon>
        <taxon>Cytophagales</taxon>
        <taxon>Flammeovirgaceae</taxon>
        <taxon>Flammeovirga</taxon>
    </lineage>
</organism>
<dbReference type="CDD" id="cd04186">
    <property type="entry name" value="GT_2_like_c"/>
    <property type="match status" value="1"/>
</dbReference>
<accession>A0A3Q9FIV5</accession>
<dbReference type="GO" id="GO:0016757">
    <property type="term" value="F:glycosyltransferase activity"/>
    <property type="evidence" value="ECO:0007669"/>
    <property type="project" value="UniProtKB-KW"/>
</dbReference>
<dbReference type="Proteomes" id="UP000267268">
    <property type="component" value="Chromosome 1"/>
</dbReference>
<evidence type="ECO:0000313" key="5">
    <source>
        <dbReference type="EMBL" id="AZQ60830.1"/>
    </source>
</evidence>
<evidence type="ECO:0000256" key="2">
    <source>
        <dbReference type="ARBA" id="ARBA00022676"/>
    </source>
</evidence>
<dbReference type="RefSeq" id="WP_126610799.1">
    <property type="nucleotide sequence ID" value="NZ_CP034562.1"/>
</dbReference>
<dbReference type="AlphaFoldDB" id="A0A3Q9FIV5"/>
<evidence type="ECO:0000256" key="3">
    <source>
        <dbReference type="ARBA" id="ARBA00022679"/>
    </source>
</evidence>
<dbReference type="Gene3D" id="3.90.550.10">
    <property type="entry name" value="Spore Coat Polysaccharide Biosynthesis Protein SpsA, Chain A"/>
    <property type="match status" value="1"/>
</dbReference>
<name>A0A3Q9FIV5_9BACT</name>
<protein>
    <submittedName>
        <fullName evidence="5">Glycosyltransferase family 2 protein</fullName>
    </submittedName>
</protein>
<reference evidence="5 6" key="1">
    <citation type="submission" date="2018-12" db="EMBL/GenBank/DDBJ databases">
        <title>Flammeovirga pectinis sp. nov., isolated from the gut of the Korean scallop, Patinopecten yessoensis.</title>
        <authorList>
            <person name="Bae J.-W."/>
            <person name="Jeong Y.-S."/>
            <person name="Kang W."/>
        </authorList>
    </citation>
    <scope>NUCLEOTIDE SEQUENCE [LARGE SCALE GENOMIC DNA]</scope>
    <source>
        <strain evidence="5 6">L12M1</strain>
    </source>
</reference>
<dbReference type="PANTHER" id="PTHR43179:SF12">
    <property type="entry name" value="GALACTOFURANOSYLTRANSFERASE GLFT2"/>
    <property type="match status" value="1"/>
</dbReference>
<dbReference type="SUPFAM" id="SSF53448">
    <property type="entry name" value="Nucleotide-diphospho-sugar transferases"/>
    <property type="match status" value="1"/>
</dbReference>
<dbReference type="InterPro" id="IPR029044">
    <property type="entry name" value="Nucleotide-diphossugar_trans"/>
</dbReference>
<proteinExistence type="inferred from homology"/>
<keyword evidence="6" id="KW-1185">Reference proteome</keyword>
<evidence type="ECO:0000259" key="4">
    <source>
        <dbReference type="Pfam" id="PF00535"/>
    </source>
</evidence>
<comment type="similarity">
    <text evidence="1">Belongs to the glycosyltransferase 2 family.</text>
</comment>
<dbReference type="InterPro" id="IPR001173">
    <property type="entry name" value="Glyco_trans_2-like"/>
</dbReference>
<keyword evidence="2" id="KW-0328">Glycosyltransferase</keyword>
<feature type="domain" description="Glycosyltransferase 2-like" evidence="4">
    <location>
        <begin position="14"/>
        <end position="151"/>
    </location>
</feature>
<dbReference type="PANTHER" id="PTHR43179">
    <property type="entry name" value="RHAMNOSYLTRANSFERASE WBBL"/>
    <property type="match status" value="1"/>
</dbReference>
<dbReference type="KEGG" id="fll:EI427_00960"/>
<dbReference type="EMBL" id="CP034562">
    <property type="protein sequence ID" value="AZQ60830.1"/>
    <property type="molecule type" value="Genomic_DNA"/>
</dbReference>
<sequence>MEPTKNLPYNEVAVVILNYNGKKFLEKFLPSVLNNSDGAEVIIADNGSTDDSLPWLKDNYPQVRTIILDKNYGFTGGYNKALEQVKAKYFVLLNSDIEVPKGWVTPLLELMETSPEVAACQPKIKLFSDKKYFEHAGAAGGFMDYMGYPFCRGRIMHTLEEDKGQYNSTIDIFWATGACLFIRADLYHEFEGLDDKFFAHMEEIDLCWRLKSAGYKIKAVCTSEVYHVGGGTLSRENPKKTYLNFRNGLFLLFKNLPASKLLSVLFFRMILDGVAGIRFLLRMELANFWSILKAHRDFYLTLPYLVKQRKKVKVKRIDFKEVYDHMIVKEYFLKKHTTFDHLKDWS</sequence>
<evidence type="ECO:0000313" key="6">
    <source>
        <dbReference type="Proteomes" id="UP000267268"/>
    </source>
</evidence>